<dbReference type="Pfam" id="PF10112">
    <property type="entry name" value="Halogen_Hydrol"/>
    <property type="match status" value="1"/>
</dbReference>
<organism evidence="3 4">
    <name type="scientific">Blautia pseudococcoides</name>
    <dbReference type="NCBI Taxonomy" id="1796616"/>
    <lineage>
        <taxon>Bacteria</taxon>
        <taxon>Bacillati</taxon>
        <taxon>Bacillota</taxon>
        <taxon>Clostridia</taxon>
        <taxon>Lachnospirales</taxon>
        <taxon>Lachnospiraceae</taxon>
        <taxon>Blautia</taxon>
    </lineage>
</organism>
<keyword evidence="2" id="KW-0812">Transmembrane</keyword>
<dbReference type="EMBL" id="CP015405">
    <property type="protein sequence ID" value="ANU76910.1"/>
    <property type="molecule type" value="Genomic_DNA"/>
</dbReference>
<evidence type="ECO:0000313" key="3">
    <source>
        <dbReference type="EMBL" id="ANU76910.1"/>
    </source>
</evidence>
<feature type="region of interest" description="Disordered" evidence="1">
    <location>
        <begin position="277"/>
        <end position="298"/>
    </location>
</feature>
<dbReference type="InterPro" id="IPR018770">
    <property type="entry name" value="ChloroindolylP_hydrolase"/>
</dbReference>
<sequence>MANNDWNNLGRDIKDIVQDALDTGNFNRLNRDLGATLEDALSNVANSVKDAAKSGMDQAKNGMDQGPGYKGPGRYGRSYGGPGTRKTCAGSSSWNDRSYSQDGAQTRPRYHYPETKRVKEAREKFALYINTSGPRAMGILFTTLGFALLAMFGVTLTVLGICSLFIGSLAEKMGIFVSVFGPAIGISGIMGICGNKLRKKVNRFRSYIHTLNGRTYAEISELAKGVRKPEKFVRRDLKRMIKKYMFLEGHLDDSGTCLITSDESYKQYLETKKQAEIQQKTKEQEIKKEEETAGDKDLSKETREVIEEGNAYMEQIRKSNDAIPGVEISNKMYHLENVIRRIFKRVEQHPELIDDLHKFMDYYLPTTVKLLQAYEELDKQDVEGDNIKTAKKEIENTLDTINQAFENLLDSFFRDTAWDVSTDISVLKTMLAQEGLTGGKDFQQDK</sequence>
<evidence type="ECO:0008006" key="5">
    <source>
        <dbReference type="Google" id="ProtNLM"/>
    </source>
</evidence>
<dbReference type="KEGG" id="byl:A4V09_14780"/>
<evidence type="ECO:0000256" key="2">
    <source>
        <dbReference type="SAM" id="Phobius"/>
    </source>
</evidence>
<keyword evidence="2" id="KW-0472">Membrane</keyword>
<gene>
    <name evidence="3" type="ORF">A4V09_14780</name>
</gene>
<dbReference type="OrthoDB" id="9782052at2"/>
<evidence type="ECO:0000256" key="1">
    <source>
        <dbReference type="SAM" id="MobiDB-lite"/>
    </source>
</evidence>
<dbReference type="Proteomes" id="UP000092574">
    <property type="component" value="Chromosome"/>
</dbReference>
<feature type="region of interest" description="Disordered" evidence="1">
    <location>
        <begin position="54"/>
        <end position="109"/>
    </location>
</feature>
<feature type="transmembrane region" description="Helical" evidence="2">
    <location>
        <begin position="139"/>
        <end position="167"/>
    </location>
</feature>
<protein>
    <recommendedName>
        <fullName evidence="5">5-bromo-4-chloroindolyl phosphate hydrolysis protein</fullName>
    </recommendedName>
</protein>
<keyword evidence="4" id="KW-1185">Reference proteome</keyword>
<reference evidence="3" key="1">
    <citation type="submission" date="2017-04" db="EMBL/GenBank/DDBJ databases">
        <title>Complete Genome Sequences of Twelve Strains of a Stable Defined Moderately Diverse Mouse Microbiota 2 (sDMDMm2).</title>
        <authorList>
            <person name="Uchimura Y."/>
            <person name="Wyss M."/>
            <person name="Brugiroux S."/>
            <person name="Limenitakis J.P."/>
            <person name="Stecher B."/>
            <person name="McCoy K.D."/>
            <person name="Macpherson A.J."/>
        </authorList>
    </citation>
    <scope>NUCLEOTIDE SEQUENCE</scope>
    <source>
        <strain evidence="3">YL58</strain>
    </source>
</reference>
<feature type="transmembrane region" description="Helical" evidence="2">
    <location>
        <begin position="173"/>
        <end position="193"/>
    </location>
</feature>
<dbReference type="STRING" id="1796616.A4V09_14780"/>
<dbReference type="RefSeq" id="WP_065543064.1">
    <property type="nucleotide sequence ID" value="NZ_CP015405.2"/>
</dbReference>
<feature type="compositionally biased region" description="Gly residues" evidence="1">
    <location>
        <begin position="68"/>
        <end position="83"/>
    </location>
</feature>
<dbReference type="AlphaFoldDB" id="A0A1C7IB64"/>
<name>A0A1C7IB64_9FIRM</name>
<keyword evidence="2" id="KW-1133">Transmembrane helix</keyword>
<evidence type="ECO:0000313" key="4">
    <source>
        <dbReference type="Proteomes" id="UP000092574"/>
    </source>
</evidence>
<proteinExistence type="predicted"/>
<feature type="compositionally biased region" description="Polar residues" evidence="1">
    <location>
        <begin position="89"/>
        <end position="104"/>
    </location>
</feature>
<accession>A0A1C7IB64</accession>